<feature type="transmembrane region" description="Helical" evidence="1">
    <location>
        <begin position="72"/>
        <end position="92"/>
    </location>
</feature>
<keyword evidence="1" id="KW-0812">Transmembrane</keyword>
<dbReference type="OrthoDB" id="2183230at2"/>
<dbReference type="HOGENOM" id="CLU_1439079_0_0_9"/>
<dbReference type="eggNOG" id="ENOG50306PZ">
    <property type="taxonomic scope" value="Bacteria"/>
</dbReference>
<feature type="transmembrane region" description="Helical" evidence="1">
    <location>
        <begin position="38"/>
        <end position="60"/>
    </location>
</feature>
<evidence type="ECO:0000256" key="1">
    <source>
        <dbReference type="SAM" id="Phobius"/>
    </source>
</evidence>
<keyword evidence="1" id="KW-0472">Membrane</keyword>
<reference evidence="2 3" key="1">
    <citation type="submission" date="2013-03" db="EMBL/GenBank/DDBJ databases">
        <title>The Genome Sequence of Enterococcus saccharolyticus ATCC_43076 (Illumina only assembly).</title>
        <authorList>
            <consortium name="The Broad Institute Genomics Platform"/>
            <consortium name="The Broad Institute Genome Sequencing Center for Infectious Disease"/>
            <person name="Earl A."/>
            <person name="Russ C."/>
            <person name="Gilmore M."/>
            <person name="Surin D."/>
            <person name="Walker B."/>
            <person name="Young S."/>
            <person name="Zeng Q."/>
            <person name="Gargeya S."/>
            <person name="Fitzgerald M."/>
            <person name="Haas B."/>
            <person name="Abouelleil A."/>
            <person name="Allen A.W."/>
            <person name="Alvarado L."/>
            <person name="Arachchi H.M."/>
            <person name="Berlin A.M."/>
            <person name="Chapman S.B."/>
            <person name="Gainer-Dewar J."/>
            <person name="Goldberg J."/>
            <person name="Griggs A."/>
            <person name="Gujja S."/>
            <person name="Hansen M."/>
            <person name="Howarth C."/>
            <person name="Imamovic A."/>
            <person name="Ireland A."/>
            <person name="Larimer J."/>
            <person name="McCowan C."/>
            <person name="Murphy C."/>
            <person name="Pearson M."/>
            <person name="Poon T.W."/>
            <person name="Priest M."/>
            <person name="Roberts A."/>
            <person name="Saif S."/>
            <person name="Shea T."/>
            <person name="Sisk P."/>
            <person name="Sykes S."/>
            <person name="Wortman J."/>
            <person name="Nusbaum C."/>
            <person name="Birren B."/>
        </authorList>
    </citation>
    <scope>NUCLEOTIDE SEQUENCE [LARGE SCALE GENOMIC DNA]</scope>
    <source>
        <strain evidence="2 3">ATCC 43076</strain>
    </source>
</reference>
<feature type="transmembrane region" description="Helical" evidence="1">
    <location>
        <begin position="104"/>
        <end position="122"/>
    </location>
</feature>
<protein>
    <submittedName>
        <fullName evidence="2">Uncharacterized protein</fullName>
    </submittedName>
</protein>
<feature type="transmembrane region" description="Helical" evidence="1">
    <location>
        <begin position="166"/>
        <end position="184"/>
    </location>
</feature>
<comment type="caution">
    <text evidence="2">The sequence shown here is derived from an EMBL/GenBank/DDBJ whole genome shotgun (WGS) entry which is preliminary data.</text>
</comment>
<dbReference type="AlphaFoldDB" id="S0JM52"/>
<evidence type="ECO:0000313" key="2">
    <source>
        <dbReference type="EMBL" id="EOT28963.1"/>
    </source>
</evidence>
<sequence>MIIANRLVFFLAILITFYVCDNYPSTIQKKQPLVIKRVSYVGLLISLTYILSGLLFETLLPYMQYGNERITTSITVTGFSLVLTYLSFFAPYHQKFLTKDIKKMMLVVQLLLALSTFTLIDPHYLIKEVVIYGGMYALFVIGFAGVKDRMSIAPIPDFIKGLPLDLLTLFLFLLSFSFLNGVFFDQLF</sequence>
<organism evidence="2 3">
    <name type="scientific">Enterococcus saccharolyticus subsp. saccharolyticus ATCC 43076</name>
    <dbReference type="NCBI Taxonomy" id="1139996"/>
    <lineage>
        <taxon>Bacteria</taxon>
        <taxon>Bacillati</taxon>
        <taxon>Bacillota</taxon>
        <taxon>Bacilli</taxon>
        <taxon>Lactobacillales</taxon>
        <taxon>Enterococcaceae</taxon>
        <taxon>Enterococcus</taxon>
    </lineage>
</organism>
<keyword evidence="3" id="KW-1185">Reference proteome</keyword>
<proteinExistence type="predicted"/>
<dbReference type="RefSeq" id="WP_016175280.1">
    <property type="nucleotide sequence ID" value="NZ_KE136389.1"/>
</dbReference>
<gene>
    <name evidence="2" type="ORF">OMQ_01485</name>
</gene>
<dbReference type="EMBL" id="AHYT01000005">
    <property type="protein sequence ID" value="EOT28963.1"/>
    <property type="molecule type" value="Genomic_DNA"/>
</dbReference>
<dbReference type="PATRIC" id="fig|1139996.3.peg.1469"/>
<evidence type="ECO:0000313" key="3">
    <source>
        <dbReference type="Proteomes" id="UP000014136"/>
    </source>
</evidence>
<keyword evidence="1" id="KW-1133">Transmembrane helix</keyword>
<dbReference type="Proteomes" id="UP000014136">
    <property type="component" value="Unassembled WGS sequence"/>
</dbReference>
<dbReference type="STRING" id="41997.RV16_GL001735"/>
<name>S0JM52_9ENTE</name>
<accession>S0JM52</accession>
<feature type="transmembrane region" description="Helical" evidence="1">
    <location>
        <begin position="129"/>
        <end position="146"/>
    </location>
</feature>